<dbReference type="EC" id="6.1.1.10" evidence="4"/>
<keyword evidence="12 17" id="KW-0648">Protein biosynthesis</keyword>
<dbReference type="CDD" id="cd02800">
    <property type="entry name" value="tRNA_bind_EcMetRS_like"/>
    <property type="match status" value="1"/>
</dbReference>
<protein>
    <recommendedName>
        <fullName evidence="5">Methionine--tRNA ligase</fullName>
        <ecNumber evidence="4">6.1.1.10</ecNumber>
    </recommendedName>
    <alternativeName>
        <fullName evidence="14">Methionyl-tRNA synthetase</fullName>
    </alternativeName>
</protein>
<dbReference type="Proteomes" id="UP000236728">
    <property type="component" value="Unassembled WGS sequence"/>
</dbReference>
<evidence type="ECO:0000256" key="3">
    <source>
        <dbReference type="ARBA" id="ARBA00011738"/>
    </source>
</evidence>
<sequence length="847" mass="91455">MSDQPNKFYLTTPIYYVNARPHIGHAYTTIVADVLARQHRQRGDDTFFLTGTDEHGQKIERSALAAGVPPQEFTDQVSAQFKALWDRMGLTYNRYIRTTDDCHKRGVQHLFRTLYEKGFIYLDKYTGAYCVSDEAFVDAPVGTPCPDCGRTLEEVTEENFFFKLSAFQEQLLDLIESSALAITPATARNEVRSFVLGNAKPIFDEAIIEQINAEFDWTKEPDLIIEPSVDSAGDRPLIEPAGPDHLALEEALVAEGKLQRRSDGALCVPGALKDLSISRSSFTWGIPVPDDILQKEGATQKHVVYVWLDALANYMTAVGYGSDDPKGQAEFAKYWPADLHLVGKEITRFHCVYWPAFLMAAGIPTPKAITANGWLLFDNAKMSKSRGNVVRSETILEAFGTLCPPVFIGVEAQTEGHGFSRAVNPVEDAGASAHEGPGSSSGLQPAGTTPPEKGALAPGFRAPTRAEKDHFAADVLRYFLLREIPFGQDGSFSFDAMVTRYNADLANGYGNLVSRTLSMIEKYFDGEVPTPVFEGPAATKDGFNAGVLGDAGNALLAKLAQLGPTDFSTALTEIAAFITITDGFITANAPWKLAKDPDNFGRLATVLYVSAEAVRWATAALHAYCPFVTAKVWAQLGLGSIEEAATSGELGDMHWGGLAPGTKLGTLGPVLPRADKGLADLMIEMENPTPAATAAPETPASAPAPSEAFAPNTQQPTTNTPETPVVSAAPAAPADASPQIAIDDFIKVELRIAQITLAERIPKADKLLRLEVSLGDILPPRQILSGIAEWYTPEELIGRRILIIANLAPRKMRGLESHGMLLAASEEGGKPFLATVPEGVPVGTRLK</sequence>
<dbReference type="InterPro" id="IPR009080">
    <property type="entry name" value="tRNAsynth_Ia_anticodon-bd"/>
</dbReference>
<evidence type="ECO:0000256" key="17">
    <source>
        <dbReference type="RuleBase" id="RU363039"/>
    </source>
</evidence>
<feature type="region of interest" description="Disordered" evidence="18">
    <location>
        <begin position="691"/>
        <end position="733"/>
    </location>
</feature>
<dbReference type="PROSITE" id="PS50886">
    <property type="entry name" value="TRBD"/>
    <property type="match status" value="1"/>
</dbReference>
<dbReference type="InterPro" id="IPR014729">
    <property type="entry name" value="Rossmann-like_a/b/a_fold"/>
</dbReference>
<dbReference type="PANTHER" id="PTHR43326:SF1">
    <property type="entry name" value="METHIONINE--TRNA LIGASE, MITOCHONDRIAL"/>
    <property type="match status" value="1"/>
</dbReference>
<organism evidence="20 21">
    <name type="scientific">Bryocella elongata</name>
    <dbReference type="NCBI Taxonomy" id="863522"/>
    <lineage>
        <taxon>Bacteria</taxon>
        <taxon>Pseudomonadati</taxon>
        <taxon>Acidobacteriota</taxon>
        <taxon>Terriglobia</taxon>
        <taxon>Terriglobales</taxon>
        <taxon>Acidobacteriaceae</taxon>
        <taxon>Bryocella</taxon>
    </lineage>
</organism>
<evidence type="ECO:0000256" key="10">
    <source>
        <dbReference type="ARBA" id="ARBA00022840"/>
    </source>
</evidence>
<comment type="subunit">
    <text evidence="3">Homodimer.</text>
</comment>
<proteinExistence type="inferred from homology"/>
<dbReference type="GO" id="GO:0004825">
    <property type="term" value="F:methionine-tRNA ligase activity"/>
    <property type="evidence" value="ECO:0007669"/>
    <property type="project" value="UniProtKB-EC"/>
</dbReference>
<dbReference type="GO" id="GO:0005737">
    <property type="term" value="C:cytoplasm"/>
    <property type="evidence" value="ECO:0007669"/>
    <property type="project" value="UniProtKB-SubCell"/>
</dbReference>
<keyword evidence="11 16" id="KW-0694">RNA-binding</keyword>
<evidence type="ECO:0000313" key="20">
    <source>
        <dbReference type="EMBL" id="SEF48275.1"/>
    </source>
</evidence>
<evidence type="ECO:0000256" key="16">
    <source>
        <dbReference type="PROSITE-ProRule" id="PRU00209"/>
    </source>
</evidence>
<comment type="catalytic activity">
    <reaction evidence="15">
        <text>tRNA(Met) + L-methionine + ATP = L-methionyl-tRNA(Met) + AMP + diphosphate</text>
        <dbReference type="Rhea" id="RHEA:13481"/>
        <dbReference type="Rhea" id="RHEA-COMP:9667"/>
        <dbReference type="Rhea" id="RHEA-COMP:9698"/>
        <dbReference type="ChEBI" id="CHEBI:30616"/>
        <dbReference type="ChEBI" id="CHEBI:33019"/>
        <dbReference type="ChEBI" id="CHEBI:57844"/>
        <dbReference type="ChEBI" id="CHEBI:78442"/>
        <dbReference type="ChEBI" id="CHEBI:78530"/>
        <dbReference type="ChEBI" id="CHEBI:456215"/>
        <dbReference type="EC" id="6.1.1.10"/>
    </reaction>
</comment>
<evidence type="ECO:0000256" key="6">
    <source>
        <dbReference type="ARBA" id="ARBA00022490"/>
    </source>
</evidence>
<dbReference type="InterPro" id="IPR002547">
    <property type="entry name" value="tRNA-bd_dom"/>
</dbReference>
<comment type="subcellular location">
    <subcellularLocation>
        <location evidence="2">Cytoplasm</location>
    </subcellularLocation>
</comment>
<dbReference type="RefSeq" id="WP_235011260.1">
    <property type="nucleotide sequence ID" value="NZ_FNVA01000001.1"/>
</dbReference>
<dbReference type="SUPFAM" id="SSF50249">
    <property type="entry name" value="Nucleic acid-binding proteins"/>
    <property type="match status" value="1"/>
</dbReference>
<dbReference type="Gene3D" id="2.170.220.10">
    <property type="match status" value="1"/>
</dbReference>
<dbReference type="InterPro" id="IPR023457">
    <property type="entry name" value="Met-tRNA_synth_2"/>
</dbReference>
<dbReference type="AlphaFoldDB" id="A0A1H5SCQ9"/>
<dbReference type="PRINTS" id="PR01041">
    <property type="entry name" value="TRNASYNTHMET"/>
</dbReference>
<dbReference type="Gene3D" id="3.40.50.620">
    <property type="entry name" value="HUPs"/>
    <property type="match status" value="3"/>
</dbReference>
<dbReference type="GO" id="GO:0000049">
    <property type="term" value="F:tRNA binding"/>
    <property type="evidence" value="ECO:0007669"/>
    <property type="project" value="UniProtKB-UniRule"/>
</dbReference>
<evidence type="ECO:0000256" key="1">
    <source>
        <dbReference type="ARBA" id="ARBA00003314"/>
    </source>
</evidence>
<dbReference type="CDD" id="cd00814">
    <property type="entry name" value="MetRS_core"/>
    <property type="match status" value="1"/>
</dbReference>
<evidence type="ECO:0000256" key="13">
    <source>
        <dbReference type="ARBA" id="ARBA00023146"/>
    </source>
</evidence>
<dbReference type="GO" id="GO:0006431">
    <property type="term" value="P:methionyl-tRNA aminoacylation"/>
    <property type="evidence" value="ECO:0007669"/>
    <property type="project" value="InterPro"/>
</dbReference>
<dbReference type="SUPFAM" id="SSF47323">
    <property type="entry name" value="Anticodon-binding domain of a subclass of class I aminoacyl-tRNA synthetases"/>
    <property type="match status" value="1"/>
</dbReference>
<evidence type="ECO:0000256" key="12">
    <source>
        <dbReference type="ARBA" id="ARBA00022917"/>
    </source>
</evidence>
<gene>
    <name evidence="20" type="ORF">SAMN05421819_0149</name>
</gene>
<dbReference type="SUPFAM" id="SSF52374">
    <property type="entry name" value="Nucleotidylyl transferase"/>
    <property type="match status" value="1"/>
</dbReference>
<dbReference type="InterPro" id="IPR012340">
    <property type="entry name" value="NA-bd_OB-fold"/>
</dbReference>
<dbReference type="InterPro" id="IPR015413">
    <property type="entry name" value="Methionyl/Leucyl_tRNA_Synth"/>
</dbReference>
<evidence type="ECO:0000256" key="7">
    <source>
        <dbReference type="ARBA" id="ARBA00022555"/>
    </source>
</evidence>
<feature type="region of interest" description="Disordered" evidence="18">
    <location>
        <begin position="428"/>
        <end position="459"/>
    </location>
</feature>
<evidence type="ECO:0000256" key="4">
    <source>
        <dbReference type="ARBA" id="ARBA00012838"/>
    </source>
</evidence>
<accession>A0A1H5SCQ9</accession>
<dbReference type="Pfam" id="PF09334">
    <property type="entry name" value="tRNA-synt_1g"/>
    <property type="match status" value="3"/>
</dbReference>
<dbReference type="PANTHER" id="PTHR43326">
    <property type="entry name" value="METHIONYL-TRNA SYNTHETASE"/>
    <property type="match status" value="1"/>
</dbReference>
<dbReference type="FunFam" id="2.40.50.140:FF:000042">
    <property type="entry name" value="Methionine--tRNA ligase"/>
    <property type="match status" value="1"/>
</dbReference>
<evidence type="ECO:0000256" key="14">
    <source>
        <dbReference type="ARBA" id="ARBA00030904"/>
    </source>
</evidence>
<keyword evidence="7 16" id="KW-0820">tRNA-binding</keyword>
<evidence type="ECO:0000313" key="21">
    <source>
        <dbReference type="Proteomes" id="UP000236728"/>
    </source>
</evidence>
<dbReference type="Pfam" id="PF01588">
    <property type="entry name" value="tRNA_bind"/>
    <property type="match status" value="1"/>
</dbReference>
<dbReference type="NCBIfam" id="TIGR00399">
    <property type="entry name" value="metG_C_term"/>
    <property type="match status" value="1"/>
</dbReference>
<feature type="domain" description="TRNA-binding" evidence="19">
    <location>
        <begin position="744"/>
        <end position="847"/>
    </location>
</feature>
<evidence type="ECO:0000256" key="18">
    <source>
        <dbReference type="SAM" id="MobiDB-lite"/>
    </source>
</evidence>
<dbReference type="EMBL" id="FNVA01000001">
    <property type="protein sequence ID" value="SEF48275.1"/>
    <property type="molecule type" value="Genomic_DNA"/>
</dbReference>
<reference evidence="20 21" key="1">
    <citation type="submission" date="2016-10" db="EMBL/GenBank/DDBJ databases">
        <authorList>
            <person name="de Groot N.N."/>
        </authorList>
    </citation>
    <scope>NUCLEOTIDE SEQUENCE [LARGE SCALE GENOMIC DNA]</scope>
    <source>
        <strain evidence="20 21">DSM 22489</strain>
    </source>
</reference>
<name>A0A1H5SCQ9_9BACT</name>
<keyword evidence="21" id="KW-1185">Reference proteome</keyword>
<dbReference type="Gene3D" id="2.40.50.140">
    <property type="entry name" value="Nucleic acid-binding proteins"/>
    <property type="match status" value="1"/>
</dbReference>
<comment type="function">
    <text evidence="1">Is required not only for elongation of protein synthesis but also for the initiation of all mRNA translation through initiator tRNA(fMet) aminoacylation.</text>
</comment>
<feature type="compositionally biased region" description="Polar residues" evidence="18">
    <location>
        <begin position="438"/>
        <end position="447"/>
    </location>
</feature>
<evidence type="ECO:0000256" key="9">
    <source>
        <dbReference type="ARBA" id="ARBA00022741"/>
    </source>
</evidence>
<keyword evidence="8 17" id="KW-0436">Ligase</keyword>
<keyword evidence="10 17" id="KW-0067">ATP-binding</keyword>
<dbReference type="InterPro" id="IPR004495">
    <property type="entry name" value="Met-tRNA-synth_bsu_C"/>
</dbReference>
<dbReference type="CDD" id="cd07957">
    <property type="entry name" value="Anticodon_Ia_Met"/>
    <property type="match status" value="1"/>
</dbReference>
<evidence type="ECO:0000256" key="5">
    <source>
        <dbReference type="ARBA" id="ARBA00018753"/>
    </source>
</evidence>
<evidence type="ECO:0000259" key="19">
    <source>
        <dbReference type="PROSITE" id="PS50886"/>
    </source>
</evidence>
<dbReference type="GO" id="GO:0005524">
    <property type="term" value="F:ATP binding"/>
    <property type="evidence" value="ECO:0007669"/>
    <property type="project" value="UniProtKB-KW"/>
</dbReference>
<keyword evidence="6" id="KW-0963">Cytoplasm</keyword>
<evidence type="ECO:0000256" key="2">
    <source>
        <dbReference type="ARBA" id="ARBA00004496"/>
    </source>
</evidence>
<dbReference type="InterPro" id="IPR033911">
    <property type="entry name" value="MetRS_core"/>
</dbReference>
<evidence type="ECO:0000256" key="8">
    <source>
        <dbReference type="ARBA" id="ARBA00022598"/>
    </source>
</evidence>
<keyword evidence="13 17" id="KW-0030">Aminoacyl-tRNA synthetase</keyword>
<comment type="similarity">
    <text evidence="17">Belongs to the class-I aminoacyl-tRNA synthetase family.</text>
</comment>
<keyword evidence="9 17" id="KW-0547">Nucleotide-binding</keyword>
<dbReference type="InterPro" id="IPR041872">
    <property type="entry name" value="Anticodon_Met"/>
</dbReference>
<evidence type="ECO:0000256" key="11">
    <source>
        <dbReference type="ARBA" id="ARBA00022884"/>
    </source>
</evidence>
<evidence type="ECO:0000256" key="15">
    <source>
        <dbReference type="ARBA" id="ARBA00047364"/>
    </source>
</evidence>
<dbReference type="Gene3D" id="1.10.730.10">
    <property type="entry name" value="Isoleucyl-tRNA Synthetase, Domain 1"/>
    <property type="match status" value="1"/>
</dbReference>